<dbReference type="PANTHER" id="PTHR24422">
    <property type="entry name" value="CHEMOTAXIS PROTEIN METHYLTRANSFERASE"/>
    <property type="match status" value="1"/>
</dbReference>
<dbReference type="RefSeq" id="WP_139980205.1">
    <property type="nucleotide sequence ID" value="NZ_CP041046.1"/>
</dbReference>
<dbReference type="SUPFAM" id="SSF55785">
    <property type="entry name" value="PYP-like sensor domain (PAS domain)"/>
    <property type="match status" value="2"/>
</dbReference>
<dbReference type="EMBL" id="CP041046">
    <property type="protein sequence ID" value="QDE38567.1"/>
    <property type="molecule type" value="Genomic_DNA"/>
</dbReference>
<dbReference type="InterPro" id="IPR013655">
    <property type="entry name" value="PAS_fold_3"/>
</dbReference>
<dbReference type="AlphaFoldDB" id="A0A4Y5Z0H6"/>
<dbReference type="SMART" id="SM00091">
    <property type="entry name" value="PAS"/>
    <property type="match status" value="2"/>
</dbReference>
<feature type="domain" description="PAS" evidence="1">
    <location>
        <begin position="137"/>
        <end position="210"/>
    </location>
</feature>
<dbReference type="OrthoDB" id="9765776at2"/>
<dbReference type="InterPro" id="IPR000014">
    <property type="entry name" value="PAS"/>
</dbReference>
<feature type="domain" description="PAS" evidence="1">
    <location>
        <begin position="23"/>
        <end position="89"/>
    </location>
</feature>
<dbReference type="Pfam" id="PF08447">
    <property type="entry name" value="PAS_3"/>
    <property type="match status" value="1"/>
</dbReference>
<dbReference type="InterPro" id="IPR050903">
    <property type="entry name" value="Bact_Chemotaxis_MeTrfase"/>
</dbReference>
<gene>
    <name evidence="2" type="ORF">FIV34_04790</name>
</gene>
<dbReference type="InterPro" id="IPR035965">
    <property type="entry name" value="PAS-like_dom_sf"/>
</dbReference>
<keyword evidence="3" id="KW-1185">Reference proteome</keyword>
<name>A0A4Y5Z0H6_9GAMM</name>
<evidence type="ECO:0000259" key="1">
    <source>
        <dbReference type="SMART" id="SM00091"/>
    </source>
</evidence>
<evidence type="ECO:0000313" key="2">
    <source>
        <dbReference type="EMBL" id="QDE38567.1"/>
    </source>
</evidence>
<organism evidence="2 3">
    <name type="scientific">Luteibacter pinisoli</name>
    <dbReference type="NCBI Taxonomy" id="2589080"/>
    <lineage>
        <taxon>Bacteria</taxon>
        <taxon>Pseudomonadati</taxon>
        <taxon>Pseudomonadota</taxon>
        <taxon>Gammaproteobacteria</taxon>
        <taxon>Lysobacterales</taxon>
        <taxon>Rhodanobacteraceae</taxon>
        <taxon>Luteibacter</taxon>
    </lineage>
</organism>
<protein>
    <submittedName>
        <fullName evidence="2">PAS domain-containing protein</fullName>
    </submittedName>
</protein>
<dbReference type="InterPro" id="IPR013656">
    <property type="entry name" value="PAS_4"/>
</dbReference>
<dbReference type="PANTHER" id="PTHR24422:SF10">
    <property type="entry name" value="CHEMOTAXIS PROTEIN METHYLTRANSFERASE 2"/>
    <property type="match status" value="1"/>
</dbReference>
<dbReference type="Pfam" id="PF08448">
    <property type="entry name" value="PAS_4"/>
    <property type="match status" value="1"/>
</dbReference>
<reference evidence="2 3" key="1">
    <citation type="submission" date="2019-06" db="EMBL/GenBank/DDBJ databases">
        <title>A complete genome sequence for Luteibacter pinisoli MAH-14.</title>
        <authorList>
            <person name="Baltrus D.A."/>
        </authorList>
    </citation>
    <scope>NUCLEOTIDE SEQUENCE [LARGE SCALE GENOMIC DNA]</scope>
    <source>
        <strain evidence="2 3">MAH-14</strain>
    </source>
</reference>
<dbReference type="KEGG" id="lpy:FIV34_04790"/>
<sequence length="312" mass="33483">MNSSRQGAAMVMGFWGGRDARQAQSTLAALGRRFATVELAADGTVRAANKAFLAVLGASADQVIGQSFQAVFAVDDTEHLWRALSRGEEVADVVRLKGPAREGWLQAVYVPRMGRGNQLASIVVYGADLTAERGRAADLGQRQQQADDTQGIVEFSLDGMILSANAVFLKTMGYRLDEVQGKHHSLFVDERESRSDAYIGFWRRLRSGLHDAGLYRRLGKGECVVWIQATYNPIFDADGRPVKIVKYATEMSAEALQAVPAASPVVASASANDAAVAGVLDMLDNAALRASALSMDAAIHAALAEQRGQEEA</sequence>
<dbReference type="NCBIfam" id="TIGR00229">
    <property type="entry name" value="sensory_box"/>
    <property type="match status" value="1"/>
</dbReference>
<accession>A0A4Y5Z0H6</accession>
<dbReference type="Gene3D" id="3.30.450.20">
    <property type="entry name" value="PAS domain"/>
    <property type="match status" value="2"/>
</dbReference>
<evidence type="ECO:0000313" key="3">
    <source>
        <dbReference type="Proteomes" id="UP000316093"/>
    </source>
</evidence>
<proteinExistence type="predicted"/>
<dbReference type="Proteomes" id="UP000316093">
    <property type="component" value="Chromosome"/>
</dbReference>
<dbReference type="CDD" id="cd00130">
    <property type="entry name" value="PAS"/>
    <property type="match status" value="2"/>
</dbReference>